<sequence>MSGVVLLHGLGSSPRAWARVLPLLSPHVDRILVPRLVPVTTVEDEARRVAVQLEQRPCVLVGHSMGGLVATALAEQYPNLVERLILINTPPTAESRISARGVSERLLRLPALGPALWRVMPDSFAAKGLASAFAPGFAVPEIFVQDLRATGLKTFLRSTDAIDTYLRHQALPGRLTTLACPTHALFGLRDQRVDPTSADAFRAVPHATVTTLPDAGHTPPWEAPSAVATAVLTPGG</sequence>
<feature type="domain" description="AB hydrolase-1" evidence="1">
    <location>
        <begin position="4"/>
        <end position="229"/>
    </location>
</feature>
<protein>
    <submittedName>
        <fullName evidence="2">Alpha/beta hydrolase fold protein</fullName>
    </submittedName>
</protein>
<dbReference type="STRING" id="1041522.GCA_002105755_02198"/>
<evidence type="ECO:0000313" key="3">
    <source>
        <dbReference type="Proteomes" id="UP000006455"/>
    </source>
</evidence>
<dbReference type="EMBL" id="AFVW02000002">
    <property type="protein sequence ID" value="EJO89402.1"/>
    <property type="molecule type" value="Genomic_DNA"/>
</dbReference>
<dbReference type="InterPro" id="IPR050266">
    <property type="entry name" value="AB_hydrolase_sf"/>
</dbReference>
<dbReference type="AlphaFoldDB" id="J4JVP6"/>
<comment type="caution">
    <text evidence="2">The sequence shown here is derived from an EMBL/GenBank/DDBJ whole genome shotgun (WGS) entry which is preliminary data.</text>
</comment>
<dbReference type="GeneID" id="31526307"/>
<name>J4JVP6_9MYCO</name>
<dbReference type="InterPro" id="IPR029058">
    <property type="entry name" value="AB_hydrolase_fold"/>
</dbReference>
<dbReference type="eggNOG" id="COG0596">
    <property type="taxonomic scope" value="Bacteria"/>
</dbReference>
<dbReference type="Pfam" id="PF12697">
    <property type="entry name" value="Abhydrolase_6"/>
    <property type="match status" value="1"/>
</dbReference>
<dbReference type="PRINTS" id="PR00111">
    <property type="entry name" value="ABHYDROLASE"/>
</dbReference>
<dbReference type="OrthoDB" id="5495375at2"/>
<gene>
    <name evidence="2" type="ORF">MCOL_V204415</name>
</gene>
<dbReference type="GO" id="GO:0016787">
    <property type="term" value="F:hydrolase activity"/>
    <property type="evidence" value="ECO:0007669"/>
    <property type="project" value="UniProtKB-KW"/>
</dbReference>
<dbReference type="PANTHER" id="PTHR43798">
    <property type="entry name" value="MONOACYLGLYCEROL LIPASE"/>
    <property type="match status" value="1"/>
</dbReference>
<proteinExistence type="predicted"/>
<dbReference type="SUPFAM" id="SSF53474">
    <property type="entry name" value="alpha/beta-Hydrolases"/>
    <property type="match status" value="1"/>
</dbReference>
<dbReference type="Gene3D" id="3.40.50.1820">
    <property type="entry name" value="alpha/beta hydrolase"/>
    <property type="match status" value="1"/>
</dbReference>
<reference evidence="2 3" key="1">
    <citation type="journal article" date="2011" name="J. Bacteriol.">
        <title>Genome sequence of the Mycobacterium colombiense type strain, CECT 3035.</title>
        <authorList>
            <person name="Gonzalez-Perez M."/>
            <person name="Murcia M.I."/>
            <person name="Landsman D."/>
            <person name="Jordan I.K."/>
            <person name="Marino-Ramirez L."/>
        </authorList>
    </citation>
    <scope>NUCLEOTIDE SEQUENCE [LARGE SCALE GENOMIC DNA]</scope>
    <source>
        <strain evidence="2 3">CECT 3035</strain>
    </source>
</reference>
<organism evidence="2 3">
    <name type="scientific">Mycobacterium colombiense CECT 3035</name>
    <dbReference type="NCBI Taxonomy" id="1041522"/>
    <lineage>
        <taxon>Bacteria</taxon>
        <taxon>Bacillati</taxon>
        <taxon>Actinomycetota</taxon>
        <taxon>Actinomycetes</taxon>
        <taxon>Mycobacteriales</taxon>
        <taxon>Mycobacteriaceae</taxon>
        <taxon>Mycobacterium</taxon>
        <taxon>Mycobacterium avium complex (MAC)</taxon>
    </lineage>
</organism>
<evidence type="ECO:0000259" key="1">
    <source>
        <dbReference type="Pfam" id="PF12697"/>
    </source>
</evidence>
<dbReference type="RefSeq" id="WP_007769915.1">
    <property type="nucleotide sequence ID" value="NZ_AFVW02000002.1"/>
</dbReference>
<accession>J4JVP6</accession>
<keyword evidence="2" id="KW-0378">Hydrolase</keyword>
<evidence type="ECO:0000313" key="2">
    <source>
        <dbReference type="EMBL" id="EJO89402.1"/>
    </source>
</evidence>
<dbReference type="InterPro" id="IPR000073">
    <property type="entry name" value="AB_hydrolase_1"/>
</dbReference>
<dbReference type="Proteomes" id="UP000006455">
    <property type="component" value="Unassembled WGS sequence"/>
</dbReference>